<accession>A0A8S1MHN7</accession>
<keyword evidence="2" id="KW-1185">Reference proteome</keyword>
<comment type="caution">
    <text evidence="1">The sequence shown here is derived from an EMBL/GenBank/DDBJ whole genome shotgun (WGS) entry which is preliminary data.</text>
</comment>
<dbReference type="AlphaFoldDB" id="A0A8S1MHN7"/>
<protein>
    <submittedName>
        <fullName evidence="1">Uncharacterized protein</fullName>
    </submittedName>
</protein>
<organism evidence="1 2">
    <name type="scientific">Paramecium sonneborni</name>
    <dbReference type="NCBI Taxonomy" id="65129"/>
    <lineage>
        <taxon>Eukaryota</taxon>
        <taxon>Sar</taxon>
        <taxon>Alveolata</taxon>
        <taxon>Ciliophora</taxon>
        <taxon>Intramacronucleata</taxon>
        <taxon>Oligohymenophorea</taxon>
        <taxon>Peniculida</taxon>
        <taxon>Parameciidae</taxon>
        <taxon>Paramecium</taxon>
    </lineage>
</organism>
<evidence type="ECO:0000313" key="1">
    <source>
        <dbReference type="EMBL" id="CAD8080100.1"/>
    </source>
</evidence>
<name>A0A8S1MHN7_9CILI</name>
<proteinExistence type="predicted"/>
<reference evidence="1" key="1">
    <citation type="submission" date="2021-01" db="EMBL/GenBank/DDBJ databases">
        <authorList>
            <consortium name="Genoscope - CEA"/>
            <person name="William W."/>
        </authorList>
    </citation>
    <scope>NUCLEOTIDE SEQUENCE</scope>
</reference>
<sequence>MPTLLYILAYMSKFRYKQHKLLSKIQNGFNLLNNYQKLLTLQKEQQLYKSLLICYRYITLYLQQNNRSNL</sequence>
<dbReference type="Proteomes" id="UP000692954">
    <property type="component" value="Unassembled WGS sequence"/>
</dbReference>
<gene>
    <name evidence="1" type="ORF">PSON_ATCC_30995.1.T0400068</name>
</gene>
<evidence type="ECO:0000313" key="2">
    <source>
        <dbReference type="Proteomes" id="UP000692954"/>
    </source>
</evidence>
<dbReference type="EMBL" id="CAJJDN010000040">
    <property type="protein sequence ID" value="CAD8080100.1"/>
    <property type="molecule type" value="Genomic_DNA"/>
</dbReference>